<evidence type="ECO:0000313" key="3">
    <source>
        <dbReference type="Proteomes" id="UP000509346"/>
    </source>
</evidence>
<evidence type="ECO:0000313" key="2">
    <source>
        <dbReference type="EMBL" id="QLH82502.1"/>
    </source>
</evidence>
<accession>A0A7D5P756</accession>
<name>A0A7D5P756_9EURY</name>
<dbReference type="AlphaFoldDB" id="A0A7D5P756"/>
<keyword evidence="3" id="KW-1185">Reference proteome</keyword>
<dbReference type="EMBL" id="CP058909">
    <property type="protein sequence ID" value="QLH82502.1"/>
    <property type="molecule type" value="Genomic_DNA"/>
</dbReference>
<dbReference type="KEGG" id="hpel:HZS54_13150"/>
<reference evidence="1 3" key="1">
    <citation type="submission" date="2020-07" db="EMBL/GenBank/DDBJ databases">
        <title>Halosimplex litoreum sp. nov. and Halosimplex rubrum sp. nov., isolated from different salt environments.</title>
        <authorList>
            <person name="Cui H."/>
        </authorList>
    </citation>
    <scope>NUCLEOTIDE SEQUENCE [LARGE SCALE GENOMIC DNA]</scope>
    <source>
        <strain evidence="1 3">R2</strain>
    </source>
</reference>
<protein>
    <submittedName>
        <fullName evidence="1">Uncharacterized protein</fullName>
    </submittedName>
</protein>
<dbReference type="RefSeq" id="WP_179917597.1">
    <property type="nucleotide sequence ID" value="NZ_CP058909.1"/>
</dbReference>
<dbReference type="Proteomes" id="UP000509346">
    <property type="component" value="Chromosome"/>
</dbReference>
<sequence length="89" mass="10261">MVQQFQMREAAREFVDEYADYDEEFDFHQTLVADETFGTLAHCRKELDTQLTFADGLSTLVEGHVRGGRDELETAMDERVAEVRAEVED</sequence>
<dbReference type="EMBL" id="CP058909">
    <property type="protein sequence ID" value="QLH82446.1"/>
    <property type="molecule type" value="Genomic_DNA"/>
</dbReference>
<gene>
    <name evidence="1" type="ORF">HZS54_12845</name>
    <name evidence="2" type="ORF">HZS54_13150</name>
</gene>
<organism evidence="1 3">
    <name type="scientific">Halosimplex pelagicum</name>
    <dbReference type="NCBI Taxonomy" id="869886"/>
    <lineage>
        <taxon>Archaea</taxon>
        <taxon>Methanobacteriati</taxon>
        <taxon>Methanobacteriota</taxon>
        <taxon>Stenosarchaea group</taxon>
        <taxon>Halobacteria</taxon>
        <taxon>Halobacteriales</taxon>
        <taxon>Haloarculaceae</taxon>
        <taxon>Halosimplex</taxon>
    </lineage>
</organism>
<evidence type="ECO:0000313" key="1">
    <source>
        <dbReference type="EMBL" id="QLH82446.1"/>
    </source>
</evidence>
<dbReference type="KEGG" id="hpel:HZS54_12845"/>
<proteinExistence type="predicted"/>
<dbReference type="GeneID" id="56083553"/>